<reference evidence="2" key="1">
    <citation type="journal article" date="2021" name="PeerJ">
        <title>Extensive microbial diversity within the chicken gut microbiome revealed by metagenomics and culture.</title>
        <authorList>
            <person name="Gilroy R."/>
            <person name="Ravi A."/>
            <person name="Getino M."/>
            <person name="Pursley I."/>
            <person name="Horton D.L."/>
            <person name="Alikhan N.F."/>
            <person name="Baker D."/>
            <person name="Gharbi K."/>
            <person name="Hall N."/>
            <person name="Watson M."/>
            <person name="Adriaenssens E.M."/>
            <person name="Foster-Nyarko E."/>
            <person name="Jarju S."/>
            <person name="Secka A."/>
            <person name="Antonio M."/>
            <person name="Oren A."/>
            <person name="Chaudhuri R.R."/>
            <person name="La Ragione R."/>
            <person name="Hildebrand F."/>
            <person name="Pallen M.J."/>
        </authorList>
    </citation>
    <scope>NUCLEOTIDE SEQUENCE</scope>
    <source>
        <strain evidence="2">CHK187-11901</strain>
    </source>
</reference>
<proteinExistence type="predicted"/>
<dbReference type="AlphaFoldDB" id="A0A9D2SVH3"/>
<feature type="transmembrane region" description="Helical" evidence="1">
    <location>
        <begin position="57"/>
        <end position="82"/>
    </location>
</feature>
<sequence>MSKDKKKRKPGNGSLAFYIMAVVFLLLGIYAGISSYLSLAQTAESYGVAMTDVMSSMVYSIVSSMAPYFGFGCILYGIGVILKKLPVTAKEEN</sequence>
<dbReference type="Proteomes" id="UP000823896">
    <property type="component" value="Unassembled WGS sequence"/>
</dbReference>
<keyword evidence="1" id="KW-0812">Transmembrane</keyword>
<evidence type="ECO:0000313" key="3">
    <source>
        <dbReference type="Proteomes" id="UP000823896"/>
    </source>
</evidence>
<evidence type="ECO:0000313" key="2">
    <source>
        <dbReference type="EMBL" id="HJC37258.1"/>
    </source>
</evidence>
<keyword evidence="1" id="KW-1133">Transmembrane helix</keyword>
<comment type="caution">
    <text evidence="2">The sequence shown here is derived from an EMBL/GenBank/DDBJ whole genome shotgun (WGS) entry which is preliminary data.</text>
</comment>
<accession>A0A9D2SVH3</accession>
<protein>
    <submittedName>
        <fullName evidence="2">Uncharacterized protein</fullName>
    </submittedName>
</protein>
<organism evidence="2 3">
    <name type="scientific">Candidatus Merdibacter merdavium</name>
    <dbReference type="NCBI Taxonomy" id="2838692"/>
    <lineage>
        <taxon>Bacteria</taxon>
        <taxon>Bacillati</taxon>
        <taxon>Bacillota</taxon>
        <taxon>Erysipelotrichia</taxon>
        <taxon>Erysipelotrichales</taxon>
        <taxon>Erysipelotrichaceae</taxon>
        <taxon>Merdibacter</taxon>
    </lineage>
</organism>
<gene>
    <name evidence="2" type="ORF">H9702_09060</name>
</gene>
<evidence type="ECO:0000256" key="1">
    <source>
        <dbReference type="SAM" id="Phobius"/>
    </source>
</evidence>
<keyword evidence="1" id="KW-0472">Membrane</keyword>
<name>A0A9D2SVH3_9FIRM</name>
<feature type="transmembrane region" description="Helical" evidence="1">
    <location>
        <begin position="15"/>
        <end position="37"/>
    </location>
</feature>
<dbReference type="EMBL" id="DWWM01000056">
    <property type="protein sequence ID" value="HJC37258.1"/>
    <property type="molecule type" value="Genomic_DNA"/>
</dbReference>
<reference evidence="2" key="2">
    <citation type="submission" date="2021-04" db="EMBL/GenBank/DDBJ databases">
        <authorList>
            <person name="Gilroy R."/>
        </authorList>
    </citation>
    <scope>NUCLEOTIDE SEQUENCE</scope>
    <source>
        <strain evidence="2">CHK187-11901</strain>
    </source>
</reference>